<feature type="compositionally biased region" description="Polar residues" evidence="1">
    <location>
        <begin position="165"/>
        <end position="194"/>
    </location>
</feature>
<protein>
    <recommendedName>
        <fullName evidence="2">DUF7924 domain-containing protein</fullName>
    </recommendedName>
</protein>
<dbReference type="Pfam" id="PF25545">
    <property type="entry name" value="DUF7924"/>
    <property type="match status" value="1"/>
</dbReference>
<sequence length="561" mass="62297">MVRPQGSSPIKNHKHRLKTAPQVKGLNNKFAPRVGTRRSRRLQGLSPTQVSEVEAEAAKVDKPNNVRLANRLQRLPSPQHEFSWVRLQEDSGAEHDELEDTPPLPPYKQSSRPPSPKHNLFVEGKHHGGTKAPALEQEIPHSTHQLSEKNLQLLGILNGEDMGPATSTQISRRTPSRHSTASQPVETEWTARTASTTSKYRKSSLQAVQIWMHVDPPAHIQATIDLIIGAEVTEQRRAKLHAIAEQVRDECRECVRSEDNEDSFAHILLSAIKALKALGEKKLSFKPSADWRQDLKPVKPVIKVISAPPRKRQRTDAGNKELDTQPECLTTSVPTLEPANKLSAMPPPAPPGFWVKTPRPDFSLGIDLTSLIADLSSSKRSNSRAMNFFEWLKEEAEQPESEETVKPVLNPIPTARGSHLTFPFAVIECKAYSTGKQIFEAENQAAVSAACGLKIQLDLDDLAACDATSSDAPPASLRTDPPLFFSICTQGPIIEIWAHWTVVEDGVRRFESSPLDSYNGLFLERGKSFMVGLNNIVVWGLGSFMKTVVKQLEKVAEEYDW</sequence>
<feature type="compositionally biased region" description="Polar residues" evidence="1">
    <location>
        <begin position="1"/>
        <end position="10"/>
    </location>
</feature>
<dbReference type="GeneID" id="54290002"/>
<dbReference type="OrthoDB" id="5372703at2759"/>
<evidence type="ECO:0000256" key="1">
    <source>
        <dbReference type="SAM" id="MobiDB-lite"/>
    </source>
</evidence>
<dbReference type="AlphaFoldDB" id="A0A6A5Y700"/>
<evidence type="ECO:0000313" key="3">
    <source>
        <dbReference type="EMBL" id="KAF2020580.1"/>
    </source>
</evidence>
<organism evidence="3 4">
    <name type="scientific">Aaosphaeria arxii CBS 175.79</name>
    <dbReference type="NCBI Taxonomy" id="1450172"/>
    <lineage>
        <taxon>Eukaryota</taxon>
        <taxon>Fungi</taxon>
        <taxon>Dikarya</taxon>
        <taxon>Ascomycota</taxon>
        <taxon>Pezizomycotina</taxon>
        <taxon>Dothideomycetes</taxon>
        <taxon>Pleosporomycetidae</taxon>
        <taxon>Pleosporales</taxon>
        <taxon>Pleosporales incertae sedis</taxon>
        <taxon>Aaosphaeria</taxon>
    </lineage>
</organism>
<proteinExistence type="predicted"/>
<reference evidence="3" key="1">
    <citation type="journal article" date="2020" name="Stud. Mycol.">
        <title>101 Dothideomycetes genomes: a test case for predicting lifestyles and emergence of pathogens.</title>
        <authorList>
            <person name="Haridas S."/>
            <person name="Albert R."/>
            <person name="Binder M."/>
            <person name="Bloem J."/>
            <person name="Labutti K."/>
            <person name="Salamov A."/>
            <person name="Andreopoulos B."/>
            <person name="Baker S."/>
            <person name="Barry K."/>
            <person name="Bills G."/>
            <person name="Bluhm B."/>
            <person name="Cannon C."/>
            <person name="Castanera R."/>
            <person name="Culley D."/>
            <person name="Daum C."/>
            <person name="Ezra D."/>
            <person name="Gonzalez J."/>
            <person name="Henrissat B."/>
            <person name="Kuo A."/>
            <person name="Liang C."/>
            <person name="Lipzen A."/>
            <person name="Lutzoni F."/>
            <person name="Magnuson J."/>
            <person name="Mondo S."/>
            <person name="Nolan M."/>
            <person name="Ohm R."/>
            <person name="Pangilinan J."/>
            <person name="Park H.-J."/>
            <person name="Ramirez L."/>
            <person name="Alfaro M."/>
            <person name="Sun H."/>
            <person name="Tritt A."/>
            <person name="Yoshinaga Y."/>
            <person name="Zwiers L.-H."/>
            <person name="Turgeon B."/>
            <person name="Goodwin S."/>
            <person name="Spatafora J."/>
            <person name="Crous P."/>
            <person name="Grigoriev I."/>
        </authorList>
    </citation>
    <scope>NUCLEOTIDE SEQUENCE</scope>
    <source>
        <strain evidence="3">CBS 175.79</strain>
    </source>
</reference>
<dbReference type="RefSeq" id="XP_033388919.1">
    <property type="nucleotide sequence ID" value="XM_033532605.1"/>
</dbReference>
<gene>
    <name evidence="3" type="ORF">BU24DRAFT_469346</name>
</gene>
<dbReference type="Proteomes" id="UP000799778">
    <property type="component" value="Unassembled WGS sequence"/>
</dbReference>
<accession>A0A6A5Y700</accession>
<feature type="region of interest" description="Disordered" evidence="1">
    <location>
        <begin position="158"/>
        <end position="194"/>
    </location>
</feature>
<dbReference type="EMBL" id="ML978066">
    <property type="protein sequence ID" value="KAF2020580.1"/>
    <property type="molecule type" value="Genomic_DNA"/>
</dbReference>
<name>A0A6A5Y700_9PLEO</name>
<keyword evidence="4" id="KW-1185">Reference proteome</keyword>
<feature type="region of interest" description="Disordered" evidence="1">
    <location>
        <begin position="1"/>
        <end position="58"/>
    </location>
</feature>
<evidence type="ECO:0000313" key="4">
    <source>
        <dbReference type="Proteomes" id="UP000799778"/>
    </source>
</evidence>
<feature type="domain" description="DUF7924" evidence="2">
    <location>
        <begin position="415"/>
        <end position="546"/>
    </location>
</feature>
<feature type="region of interest" description="Disordered" evidence="1">
    <location>
        <begin position="92"/>
        <end position="130"/>
    </location>
</feature>
<evidence type="ECO:0000259" key="2">
    <source>
        <dbReference type="Pfam" id="PF25545"/>
    </source>
</evidence>
<dbReference type="InterPro" id="IPR057684">
    <property type="entry name" value="DUF7924"/>
</dbReference>